<reference evidence="1 2" key="1">
    <citation type="submission" date="2018-09" db="EMBL/GenBank/DDBJ databases">
        <title>Complete genome sequence of Euzebya sp. DY32-46 isolated from seawater of Pacific Ocean.</title>
        <authorList>
            <person name="Xu L."/>
            <person name="Wu Y.-H."/>
            <person name="Xu X.-W."/>
        </authorList>
    </citation>
    <scope>NUCLEOTIDE SEQUENCE [LARGE SCALE GENOMIC DNA]</scope>
    <source>
        <strain evidence="1 2">DY32-46</strain>
    </source>
</reference>
<name>A0A346XV48_9ACTN</name>
<proteinExistence type="predicted"/>
<dbReference type="OrthoDB" id="9831639at2"/>
<organism evidence="1 2">
    <name type="scientific">Euzebya pacifica</name>
    <dbReference type="NCBI Taxonomy" id="1608957"/>
    <lineage>
        <taxon>Bacteria</taxon>
        <taxon>Bacillati</taxon>
        <taxon>Actinomycetota</taxon>
        <taxon>Nitriliruptoria</taxon>
        <taxon>Euzebyales</taxon>
    </lineage>
</organism>
<accession>A0A346XV48</accession>
<keyword evidence="2" id="KW-1185">Reference proteome</keyword>
<dbReference type="Proteomes" id="UP000264006">
    <property type="component" value="Chromosome"/>
</dbReference>
<dbReference type="AlphaFoldDB" id="A0A346XV48"/>
<gene>
    <name evidence="1" type="ORF">DVS28_a1396</name>
</gene>
<sequence length="160" mass="17285">MKVEQSTASMGRYVEHGRYLDDEVDLVVARVRTASYPTHTLVGRPWLAVSLPGAAITAMGPEVIFGAPRGAMTDDTIRAAATACADLWLDARWYPADVRGYDLVLATTITVSEPAGIDPEVADLLDVPADDVRRAPAGGDGPLRFVRLAWRPGRPSRVTR</sequence>
<evidence type="ECO:0000313" key="1">
    <source>
        <dbReference type="EMBL" id="AXV06095.1"/>
    </source>
</evidence>
<evidence type="ECO:0000313" key="2">
    <source>
        <dbReference type="Proteomes" id="UP000264006"/>
    </source>
</evidence>
<dbReference type="EMBL" id="CP031165">
    <property type="protein sequence ID" value="AXV06095.1"/>
    <property type="molecule type" value="Genomic_DNA"/>
</dbReference>
<dbReference type="KEGG" id="euz:DVS28_a1396"/>
<protein>
    <submittedName>
        <fullName evidence="1">Uncharacterized protein</fullName>
    </submittedName>
</protein>